<dbReference type="Pfam" id="PF16916">
    <property type="entry name" value="ZT_dimer"/>
    <property type="match status" value="1"/>
</dbReference>
<feature type="compositionally biased region" description="Polar residues" evidence="8">
    <location>
        <begin position="428"/>
        <end position="450"/>
    </location>
</feature>
<evidence type="ECO:0000256" key="5">
    <source>
        <dbReference type="ARBA" id="ARBA00022833"/>
    </source>
</evidence>
<evidence type="ECO:0000259" key="10">
    <source>
        <dbReference type="Pfam" id="PF01545"/>
    </source>
</evidence>
<comment type="caution">
    <text evidence="12">The sequence shown here is derived from an EMBL/GenBank/DDBJ whole genome shotgun (WGS) entry which is preliminary data.</text>
</comment>
<dbReference type="InterPro" id="IPR058533">
    <property type="entry name" value="Cation_efflux_TM"/>
</dbReference>
<keyword evidence="5" id="KW-0862">Zinc</keyword>
<feature type="region of interest" description="Disordered" evidence="8">
    <location>
        <begin position="110"/>
        <end position="248"/>
    </location>
</feature>
<evidence type="ECO:0000256" key="7">
    <source>
        <dbReference type="ARBA" id="ARBA00023136"/>
    </source>
</evidence>
<feature type="compositionally biased region" description="Basic and acidic residues" evidence="8">
    <location>
        <begin position="177"/>
        <end position="199"/>
    </location>
</feature>
<dbReference type="SUPFAM" id="SSF160240">
    <property type="entry name" value="Cation efflux protein cytoplasmic domain-like"/>
    <property type="match status" value="1"/>
</dbReference>
<dbReference type="InterPro" id="IPR036837">
    <property type="entry name" value="Cation_efflux_CTD_sf"/>
</dbReference>
<name>A0ABQ7JR33_9FUNG</name>
<keyword evidence="6 9" id="KW-1133">Transmembrane helix</keyword>
<feature type="transmembrane region" description="Helical" evidence="9">
    <location>
        <begin position="77"/>
        <end position="96"/>
    </location>
</feature>
<feature type="transmembrane region" description="Helical" evidence="9">
    <location>
        <begin position="256"/>
        <end position="279"/>
    </location>
</feature>
<comment type="similarity">
    <text evidence="2">Belongs to the cation diffusion facilitator (CDF) transporter (TC 2.A.4) family. SLC30A subfamily.</text>
</comment>
<dbReference type="NCBIfam" id="TIGR01297">
    <property type="entry name" value="CDF"/>
    <property type="match status" value="2"/>
</dbReference>
<feature type="region of interest" description="Disordered" evidence="8">
    <location>
        <begin position="426"/>
        <end position="451"/>
    </location>
</feature>
<feature type="transmembrane region" description="Helical" evidence="9">
    <location>
        <begin position="35"/>
        <end position="56"/>
    </location>
</feature>
<evidence type="ECO:0000256" key="2">
    <source>
        <dbReference type="ARBA" id="ARBA00008873"/>
    </source>
</evidence>
<dbReference type="SUPFAM" id="SSF161111">
    <property type="entry name" value="Cation efflux protein transmembrane domain-like"/>
    <property type="match status" value="2"/>
</dbReference>
<keyword evidence="4 9" id="KW-0812">Transmembrane</keyword>
<dbReference type="EMBL" id="JAAAIM010000891">
    <property type="protein sequence ID" value="KAG0283530.1"/>
    <property type="molecule type" value="Genomic_DNA"/>
</dbReference>
<feature type="domain" description="Cation efflux protein transmembrane" evidence="10">
    <location>
        <begin position="233"/>
        <end position="316"/>
    </location>
</feature>
<feature type="compositionally biased region" description="Basic and acidic residues" evidence="8">
    <location>
        <begin position="214"/>
        <end position="248"/>
    </location>
</feature>
<keyword evidence="13" id="KW-1185">Reference proteome</keyword>
<evidence type="ECO:0008006" key="14">
    <source>
        <dbReference type="Google" id="ProtNLM"/>
    </source>
</evidence>
<evidence type="ECO:0000259" key="11">
    <source>
        <dbReference type="Pfam" id="PF16916"/>
    </source>
</evidence>
<keyword evidence="7 9" id="KW-0472">Membrane</keyword>
<feature type="compositionally biased region" description="Low complexity" evidence="8">
    <location>
        <begin position="129"/>
        <end position="140"/>
    </location>
</feature>
<evidence type="ECO:0000256" key="6">
    <source>
        <dbReference type="ARBA" id="ARBA00022989"/>
    </source>
</evidence>
<keyword evidence="3" id="KW-0813">Transport</keyword>
<evidence type="ECO:0000256" key="9">
    <source>
        <dbReference type="SAM" id="Phobius"/>
    </source>
</evidence>
<feature type="compositionally biased region" description="Polar residues" evidence="8">
    <location>
        <begin position="160"/>
        <end position="176"/>
    </location>
</feature>
<evidence type="ECO:0000256" key="4">
    <source>
        <dbReference type="ARBA" id="ARBA00022692"/>
    </source>
</evidence>
<reference evidence="12 13" key="1">
    <citation type="journal article" date="2020" name="Fungal Divers.">
        <title>Resolving the Mortierellaceae phylogeny through synthesis of multi-gene phylogenetics and phylogenomics.</title>
        <authorList>
            <person name="Vandepol N."/>
            <person name="Liber J."/>
            <person name="Desiro A."/>
            <person name="Na H."/>
            <person name="Kennedy M."/>
            <person name="Barry K."/>
            <person name="Grigoriev I.V."/>
            <person name="Miller A.N."/>
            <person name="O'Donnell K."/>
            <person name="Stajich J.E."/>
            <person name="Bonito G."/>
        </authorList>
    </citation>
    <scope>NUCLEOTIDE SEQUENCE [LARGE SCALE GENOMIC DNA]</scope>
    <source>
        <strain evidence="12 13">AD045</strain>
    </source>
</reference>
<organism evidence="12 13">
    <name type="scientific">Linnemannia gamsii</name>
    <dbReference type="NCBI Taxonomy" id="64522"/>
    <lineage>
        <taxon>Eukaryota</taxon>
        <taxon>Fungi</taxon>
        <taxon>Fungi incertae sedis</taxon>
        <taxon>Mucoromycota</taxon>
        <taxon>Mortierellomycotina</taxon>
        <taxon>Mortierellomycetes</taxon>
        <taxon>Mortierellales</taxon>
        <taxon>Mortierellaceae</taxon>
        <taxon>Linnemannia</taxon>
    </lineage>
</organism>
<dbReference type="InterPro" id="IPR027469">
    <property type="entry name" value="Cation_efflux_TMD_sf"/>
</dbReference>
<dbReference type="Proteomes" id="UP001194696">
    <property type="component" value="Unassembled WGS sequence"/>
</dbReference>
<sequence length="524" mass="57307">MALSRSGKIILLLVLNIVMFLAEIIVGYMTGSLALIADAFHMLSDVLSQIIALYAIRLAAKTKWQPTLSYGWQRAELLGALYNGVFLLALCFTILLDAIQRFFKSEVIEDPNHSEKSHSKKPKRTVKTSSSPDSSSSSSDDSAERPPLRYESSLDRISPLRQTSLQNVQEAASDVQRQMESEERHHQEEQASRNEKSEVDETVVDIGSSHGHKHSDGHNHDDHEHNHDHDHDHDHSHDDNKKGTKPSGEDLNMRGVFLHVLGDALGSVGVIFSALFIWLTDFSWKQYMDPIISIFITGIIIHSAWPLVRSASFVLLQGVPVGVDIEEIRKEIKAIPDVISIHDLHIWQLTNIKMVASLHVLCTNQEAFERVSRTVKTVMHRAGVHSTTIQPEFPSMHPYLSQAIKSKDTLRLRKHLSEDDAKHLLTAGSPSVGAQSGESLPGGSTSQPMFTLQGAGGAPVAVAAAHEAVAGAAAIEGGLQQVPGSSLILIPDDDIKDDLDCALLCADGEAACDVGSCCTQPVKR</sequence>
<evidence type="ECO:0000313" key="13">
    <source>
        <dbReference type="Proteomes" id="UP001194696"/>
    </source>
</evidence>
<evidence type="ECO:0000256" key="3">
    <source>
        <dbReference type="ARBA" id="ARBA00022448"/>
    </source>
</evidence>
<dbReference type="PANTHER" id="PTHR45820:SF4">
    <property type="entry name" value="ZINC TRANSPORTER 63C, ISOFORM F"/>
    <property type="match status" value="1"/>
</dbReference>
<dbReference type="InterPro" id="IPR002524">
    <property type="entry name" value="Cation_efflux"/>
</dbReference>
<gene>
    <name evidence="12" type="ORF">BGZ96_012088</name>
</gene>
<evidence type="ECO:0000313" key="12">
    <source>
        <dbReference type="EMBL" id="KAG0283530.1"/>
    </source>
</evidence>
<protein>
    <recommendedName>
        <fullName evidence="14">Cation efflux protein</fullName>
    </recommendedName>
</protein>
<evidence type="ECO:0000256" key="8">
    <source>
        <dbReference type="SAM" id="MobiDB-lite"/>
    </source>
</evidence>
<feature type="transmembrane region" description="Helical" evidence="9">
    <location>
        <begin position="291"/>
        <end position="308"/>
    </location>
</feature>
<feature type="domain" description="Cation efflux protein transmembrane" evidence="10">
    <location>
        <begin position="9"/>
        <end position="110"/>
    </location>
</feature>
<accession>A0ABQ7JR33</accession>
<dbReference type="InterPro" id="IPR027470">
    <property type="entry name" value="Cation_efflux_CTD"/>
</dbReference>
<feature type="transmembrane region" description="Helical" evidence="9">
    <location>
        <begin position="9"/>
        <end position="29"/>
    </location>
</feature>
<dbReference type="Pfam" id="PF01545">
    <property type="entry name" value="Cation_efflux"/>
    <property type="match status" value="2"/>
</dbReference>
<evidence type="ECO:0000256" key="1">
    <source>
        <dbReference type="ARBA" id="ARBA00004141"/>
    </source>
</evidence>
<dbReference type="Gene3D" id="1.20.1510.10">
    <property type="entry name" value="Cation efflux protein transmembrane domain"/>
    <property type="match status" value="2"/>
</dbReference>
<comment type="subcellular location">
    <subcellularLocation>
        <location evidence="1">Membrane</location>
        <topology evidence="1">Multi-pass membrane protein</topology>
    </subcellularLocation>
</comment>
<dbReference type="PANTHER" id="PTHR45820">
    <property type="entry name" value="FI23527P1"/>
    <property type="match status" value="1"/>
</dbReference>
<feature type="domain" description="Cation efflux protein cytoplasmic" evidence="11">
    <location>
        <begin position="322"/>
        <end position="392"/>
    </location>
</feature>
<proteinExistence type="inferred from homology"/>
<feature type="compositionally biased region" description="Basic and acidic residues" evidence="8">
    <location>
        <begin position="142"/>
        <end position="154"/>
    </location>
</feature>